<dbReference type="Proteomes" id="UP001219355">
    <property type="component" value="Chromosome 1"/>
</dbReference>
<sequence>MPLAKGIVITISVLVAAGIAVYESPQIQEWLQSSRRKIAIALSNWGDERNSSRSGSREDISMTEELGEEAECRRRKIREDIEHRRKILASYKHHGEGVSSRSFNTLVDGEGRLRTPGEDDKTNVVESKSSGVEITESETTNRLLNRNSDFTPSISDTSLKVNNEQRRNLFENMDRDRLHIPPISETSSNHPSESLIDLTPTSELSESELAFSSQILPDTTEDAQSHVSDREPIASSAASSHTEDDFYYAHPDHLNGNSVPADFSGNVWNHEVSSAPSIASSLSHIQNETFDTTSEGTMSDLGRDREDMYTPVSWSEVGSVISSTDGNAQ</sequence>
<feature type="compositionally biased region" description="Basic and acidic residues" evidence="1">
    <location>
        <begin position="223"/>
        <end position="232"/>
    </location>
</feature>
<evidence type="ECO:0000256" key="1">
    <source>
        <dbReference type="SAM" id="MobiDB-lite"/>
    </source>
</evidence>
<feature type="compositionally biased region" description="Polar residues" evidence="1">
    <location>
        <begin position="320"/>
        <end position="329"/>
    </location>
</feature>
<gene>
    <name evidence="2" type="ORF">PRK78_001319</name>
</gene>
<evidence type="ECO:0000313" key="2">
    <source>
        <dbReference type="EMBL" id="WEW55884.1"/>
    </source>
</evidence>
<reference evidence="2" key="1">
    <citation type="submission" date="2023-03" db="EMBL/GenBank/DDBJ databases">
        <title>Emydomyces testavorans Genome Sequence.</title>
        <authorList>
            <person name="Hoyer L."/>
        </authorList>
    </citation>
    <scope>NUCLEOTIDE SEQUENCE</scope>
    <source>
        <strain evidence="2">16-2883</strain>
    </source>
</reference>
<feature type="region of interest" description="Disordered" evidence="1">
    <location>
        <begin position="220"/>
        <end position="239"/>
    </location>
</feature>
<feature type="region of interest" description="Disordered" evidence="1">
    <location>
        <begin position="108"/>
        <end position="132"/>
    </location>
</feature>
<accession>A0AAF0DCC2</accession>
<organism evidence="2 3">
    <name type="scientific">Emydomyces testavorans</name>
    <dbReference type="NCBI Taxonomy" id="2070801"/>
    <lineage>
        <taxon>Eukaryota</taxon>
        <taxon>Fungi</taxon>
        <taxon>Dikarya</taxon>
        <taxon>Ascomycota</taxon>
        <taxon>Pezizomycotina</taxon>
        <taxon>Eurotiomycetes</taxon>
        <taxon>Eurotiomycetidae</taxon>
        <taxon>Onygenales</taxon>
        <taxon>Nannizziopsiaceae</taxon>
        <taxon>Emydomyces</taxon>
    </lineage>
</organism>
<name>A0AAF0DCC2_9EURO</name>
<feature type="compositionally biased region" description="Basic and acidic residues" evidence="1">
    <location>
        <begin position="47"/>
        <end position="60"/>
    </location>
</feature>
<protein>
    <submittedName>
        <fullName evidence="2">Uncharacterized protein</fullName>
    </submittedName>
</protein>
<dbReference type="AlphaFoldDB" id="A0AAF0DCC2"/>
<evidence type="ECO:0000313" key="3">
    <source>
        <dbReference type="Proteomes" id="UP001219355"/>
    </source>
</evidence>
<feature type="region of interest" description="Disordered" evidence="1">
    <location>
        <begin position="47"/>
        <end position="69"/>
    </location>
</feature>
<feature type="region of interest" description="Disordered" evidence="1">
    <location>
        <begin position="310"/>
        <end position="329"/>
    </location>
</feature>
<dbReference type="EMBL" id="CP120627">
    <property type="protein sequence ID" value="WEW55884.1"/>
    <property type="molecule type" value="Genomic_DNA"/>
</dbReference>
<keyword evidence="3" id="KW-1185">Reference proteome</keyword>
<proteinExistence type="predicted"/>
<feature type="compositionally biased region" description="Basic and acidic residues" evidence="1">
    <location>
        <begin position="109"/>
        <end position="123"/>
    </location>
</feature>